<dbReference type="Gene3D" id="3.30.70.270">
    <property type="match status" value="1"/>
</dbReference>
<dbReference type="InterPro" id="IPR000014">
    <property type="entry name" value="PAS"/>
</dbReference>
<accession>A0ABW4S3K1</accession>
<dbReference type="SUPFAM" id="SSF141868">
    <property type="entry name" value="EAL domain-like"/>
    <property type="match status" value="1"/>
</dbReference>
<evidence type="ECO:0000259" key="2">
    <source>
        <dbReference type="PROSITE" id="PS50887"/>
    </source>
</evidence>
<dbReference type="CDD" id="cd00130">
    <property type="entry name" value="PAS"/>
    <property type="match status" value="2"/>
</dbReference>
<feature type="domain" description="EAL" evidence="1">
    <location>
        <begin position="566"/>
        <end position="815"/>
    </location>
</feature>
<dbReference type="Proteomes" id="UP001597353">
    <property type="component" value="Unassembled WGS sequence"/>
</dbReference>
<dbReference type="InterPro" id="IPR035965">
    <property type="entry name" value="PAS-like_dom_sf"/>
</dbReference>
<dbReference type="InterPro" id="IPR013656">
    <property type="entry name" value="PAS_4"/>
</dbReference>
<protein>
    <submittedName>
        <fullName evidence="3">EAL domain-containing protein</fullName>
    </submittedName>
</protein>
<proteinExistence type="predicted"/>
<keyword evidence="4" id="KW-1185">Reference proteome</keyword>
<name>A0ABW4S3K1_9RHOB</name>
<dbReference type="SMART" id="SM00267">
    <property type="entry name" value="GGDEF"/>
    <property type="match status" value="1"/>
</dbReference>
<dbReference type="SUPFAM" id="SSF55785">
    <property type="entry name" value="PYP-like sensor domain (PAS domain)"/>
    <property type="match status" value="3"/>
</dbReference>
<evidence type="ECO:0000259" key="1">
    <source>
        <dbReference type="PROSITE" id="PS50883"/>
    </source>
</evidence>
<dbReference type="Pfam" id="PF08448">
    <property type="entry name" value="PAS_4"/>
    <property type="match status" value="2"/>
</dbReference>
<dbReference type="NCBIfam" id="TIGR00229">
    <property type="entry name" value="sensory_box"/>
    <property type="match status" value="1"/>
</dbReference>
<dbReference type="Gene3D" id="3.30.450.20">
    <property type="entry name" value="PAS domain"/>
    <property type="match status" value="2"/>
</dbReference>
<dbReference type="Pfam" id="PF00563">
    <property type="entry name" value="EAL"/>
    <property type="match status" value="1"/>
</dbReference>
<evidence type="ECO:0000313" key="3">
    <source>
        <dbReference type="EMBL" id="MFD1912152.1"/>
    </source>
</evidence>
<dbReference type="Gene3D" id="3.20.20.450">
    <property type="entry name" value="EAL domain"/>
    <property type="match status" value="1"/>
</dbReference>
<dbReference type="PANTHER" id="PTHR44757:SF2">
    <property type="entry name" value="BIOFILM ARCHITECTURE MAINTENANCE PROTEIN MBAA"/>
    <property type="match status" value="1"/>
</dbReference>
<dbReference type="SMART" id="SM00091">
    <property type="entry name" value="PAS"/>
    <property type="match status" value="3"/>
</dbReference>
<dbReference type="CDD" id="cd01948">
    <property type="entry name" value="EAL"/>
    <property type="match status" value="1"/>
</dbReference>
<dbReference type="InterPro" id="IPR052155">
    <property type="entry name" value="Biofilm_reg_signaling"/>
</dbReference>
<dbReference type="InterPro" id="IPR035919">
    <property type="entry name" value="EAL_sf"/>
</dbReference>
<dbReference type="EMBL" id="JBHUGH010000005">
    <property type="protein sequence ID" value="MFD1912152.1"/>
    <property type="molecule type" value="Genomic_DNA"/>
</dbReference>
<reference evidence="4" key="1">
    <citation type="journal article" date="2019" name="Int. J. Syst. Evol. Microbiol.">
        <title>The Global Catalogue of Microorganisms (GCM) 10K type strain sequencing project: providing services to taxonomists for standard genome sequencing and annotation.</title>
        <authorList>
            <consortium name="The Broad Institute Genomics Platform"/>
            <consortium name="The Broad Institute Genome Sequencing Center for Infectious Disease"/>
            <person name="Wu L."/>
            <person name="Ma J."/>
        </authorList>
    </citation>
    <scope>NUCLEOTIDE SEQUENCE [LARGE SCALE GENOMIC DNA]</scope>
    <source>
        <strain evidence="4">CGMCC 4.7242</strain>
    </source>
</reference>
<sequence length="835" mass="91280">MGDSMMPATIGTMGLLQRFINLSPNPTMVTDGSLRILCMNDAVETVLGLPRSLAGRHDHPQGILSPEVVARLAAIEAEVLATGIPFDGHEYLGAFGPGPWRLCIRRLELTAQEAAEIGLPALIVAEMIDISEISESAERERRGRALMASIFESSADAIRLLDLDGNLVLSNAAADRIFDGRPIRNLDGWRDVVPPEKVQEIGDAFARVARGETARIIIGDPPVQFGWGPPRNMDIVMAPVRGPDGKPERILSIWRDVTELRQARLAAEDAALRMTAVLENTMDGVLVVDRDFNVTYLNGPAQRALRDAQPMLGRNLWSVIPGNEERFAHRCREVMATRRAVAFEDQDAASNRWFQVQVAPLGDGLSVFFRDVTKTRLLEENRRNSEKALYRLARLDGLTGLPNRRQFHEALTEALVRARREPDGRAAVLMVDLDNFKPVNDSYGHPVGDRLLQILSGRLRAAVRAGETVARVGGDEFMIVLPRLGSVTEASDLAERIIATLSEPCMIEGIELVVGASIGIALSGSDGETADQLIKAADIALYAAKEGGRGIWRRFEQGMDDRLRERHEIKMGLRRAFRAGELEVHYQPLQDIGTGRVTSCEALVRWPHPTRGMIPPSDFMPVAEESGLIARIGEWVLRTACAEAAGWPDDIALAVNLSVVQFRGGRLPAMVRAALADSGLDPGRLQLEITESVLLDATGHNLETLAALRALGVKIVMDDFGTGYSSLSYLRSFPFDKIKVDRSFIQDLPREEALAIIRAVAIIGRSLSIPTTVEGVETEEQLRMVEQEGFTEAQGFIFSRPMTAQALRDALGVKAGVTAADGGLPGVRTQADAIR</sequence>
<comment type="caution">
    <text evidence="3">The sequence shown here is derived from an EMBL/GenBank/DDBJ whole genome shotgun (WGS) entry which is preliminary data.</text>
</comment>
<dbReference type="InterPro" id="IPR043128">
    <property type="entry name" value="Rev_trsase/Diguanyl_cyclase"/>
</dbReference>
<dbReference type="NCBIfam" id="TIGR00254">
    <property type="entry name" value="GGDEF"/>
    <property type="match status" value="1"/>
</dbReference>
<dbReference type="SUPFAM" id="SSF55073">
    <property type="entry name" value="Nucleotide cyclase"/>
    <property type="match status" value="1"/>
</dbReference>
<dbReference type="PROSITE" id="PS50887">
    <property type="entry name" value="GGDEF"/>
    <property type="match status" value="1"/>
</dbReference>
<dbReference type="PROSITE" id="PS50883">
    <property type="entry name" value="EAL"/>
    <property type="match status" value="1"/>
</dbReference>
<dbReference type="CDD" id="cd01949">
    <property type="entry name" value="GGDEF"/>
    <property type="match status" value="1"/>
</dbReference>
<organism evidence="3 4">
    <name type="scientific">Halodurantibacterium flavum</name>
    <dbReference type="NCBI Taxonomy" id="1382802"/>
    <lineage>
        <taxon>Bacteria</taxon>
        <taxon>Pseudomonadati</taxon>
        <taxon>Pseudomonadota</taxon>
        <taxon>Alphaproteobacteria</taxon>
        <taxon>Rhodobacterales</taxon>
        <taxon>Paracoccaceae</taxon>
        <taxon>Halodurantibacterium</taxon>
    </lineage>
</organism>
<dbReference type="InterPro" id="IPR029787">
    <property type="entry name" value="Nucleotide_cyclase"/>
</dbReference>
<dbReference type="InterPro" id="IPR001633">
    <property type="entry name" value="EAL_dom"/>
</dbReference>
<dbReference type="Pfam" id="PF13188">
    <property type="entry name" value="PAS_8"/>
    <property type="match status" value="1"/>
</dbReference>
<gene>
    <name evidence="3" type="ORF">ACFSGJ_07980</name>
</gene>
<dbReference type="PANTHER" id="PTHR44757">
    <property type="entry name" value="DIGUANYLATE CYCLASE DGCP"/>
    <property type="match status" value="1"/>
</dbReference>
<dbReference type="Pfam" id="PF00990">
    <property type="entry name" value="GGDEF"/>
    <property type="match status" value="1"/>
</dbReference>
<evidence type="ECO:0000313" key="4">
    <source>
        <dbReference type="Proteomes" id="UP001597353"/>
    </source>
</evidence>
<dbReference type="SMART" id="SM00052">
    <property type="entry name" value="EAL"/>
    <property type="match status" value="1"/>
</dbReference>
<feature type="domain" description="GGDEF" evidence="2">
    <location>
        <begin position="424"/>
        <end position="557"/>
    </location>
</feature>
<dbReference type="InterPro" id="IPR000160">
    <property type="entry name" value="GGDEF_dom"/>
</dbReference>